<accession>A0A9X2XWC2</accession>
<keyword evidence="3" id="KW-0723">Serine/threonine-protein kinase</keyword>
<dbReference type="GO" id="GO:0005737">
    <property type="term" value="C:cytoplasm"/>
    <property type="evidence" value="ECO:0007669"/>
    <property type="project" value="TreeGrafter"/>
</dbReference>
<dbReference type="AlphaFoldDB" id="A0A9X2XWC2"/>
<evidence type="ECO:0000313" key="3">
    <source>
        <dbReference type="EMBL" id="MCU7549852.1"/>
    </source>
</evidence>
<proteinExistence type="predicted"/>
<dbReference type="CDD" id="cd14014">
    <property type="entry name" value="STKc_PknB_like"/>
    <property type="match status" value="1"/>
</dbReference>
<feature type="domain" description="Protein kinase" evidence="2">
    <location>
        <begin position="10"/>
        <end position="276"/>
    </location>
</feature>
<evidence type="ECO:0000259" key="2">
    <source>
        <dbReference type="PROSITE" id="PS50011"/>
    </source>
</evidence>
<keyword evidence="4" id="KW-1185">Reference proteome</keyword>
<dbReference type="PANTHER" id="PTHR24348">
    <property type="entry name" value="SERINE/THREONINE-PROTEIN KINASE UNC-51-RELATED"/>
    <property type="match status" value="1"/>
</dbReference>
<dbReference type="EMBL" id="JAOTIF010000008">
    <property type="protein sequence ID" value="MCU7549852.1"/>
    <property type="molecule type" value="Genomic_DNA"/>
</dbReference>
<evidence type="ECO:0000313" key="4">
    <source>
        <dbReference type="Proteomes" id="UP001155483"/>
    </source>
</evidence>
<comment type="caution">
    <text evidence="3">The sequence shown here is derived from an EMBL/GenBank/DDBJ whole genome shotgun (WGS) entry which is preliminary data.</text>
</comment>
<evidence type="ECO:0000256" key="1">
    <source>
        <dbReference type="SAM" id="Phobius"/>
    </source>
</evidence>
<dbReference type="GO" id="GO:0005524">
    <property type="term" value="F:ATP binding"/>
    <property type="evidence" value="ECO:0007669"/>
    <property type="project" value="InterPro"/>
</dbReference>
<dbReference type="Proteomes" id="UP001155483">
    <property type="component" value="Unassembled WGS sequence"/>
</dbReference>
<dbReference type="InterPro" id="IPR011009">
    <property type="entry name" value="Kinase-like_dom_sf"/>
</dbReference>
<dbReference type="Pfam" id="PF00069">
    <property type="entry name" value="Pkinase"/>
    <property type="match status" value="1"/>
</dbReference>
<dbReference type="SUPFAM" id="SSF56112">
    <property type="entry name" value="Protein kinase-like (PK-like)"/>
    <property type="match status" value="1"/>
</dbReference>
<reference evidence="3" key="1">
    <citation type="submission" date="2022-09" db="EMBL/GenBank/DDBJ databases">
        <authorList>
            <person name="Yuan C."/>
            <person name="Ke Z."/>
        </authorList>
    </citation>
    <scope>NUCLEOTIDE SEQUENCE</scope>
    <source>
        <strain evidence="3">LB-8</strain>
    </source>
</reference>
<protein>
    <submittedName>
        <fullName evidence="3">Serine/threonine protein kinase</fullName>
    </submittedName>
</protein>
<keyword evidence="1" id="KW-1133">Transmembrane helix</keyword>
<name>A0A9X2XWC2_9BACT</name>
<organism evidence="3 4">
    <name type="scientific">Paraflavisolibacter caeni</name>
    <dbReference type="NCBI Taxonomy" id="2982496"/>
    <lineage>
        <taxon>Bacteria</taxon>
        <taxon>Pseudomonadati</taxon>
        <taxon>Bacteroidota</taxon>
        <taxon>Chitinophagia</taxon>
        <taxon>Chitinophagales</taxon>
        <taxon>Chitinophagaceae</taxon>
        <taxon>Paraflavisolibacter</taxon>
    </lineage>
</organism>
<dbReference type="RefSeq" id="WP_279297293.1">
    <property type="nucleotide sequence ID" value="NZ_JAOTIF010000008.1"/>
</dbReference>
<feature type="transmembrane region" description="Helical" evidence="1">
    <location>
        <begin position="301"/>
        <end position="322"/>
    </location>
</feature>
<dbReference type="InterPro" id="IPR000719">
    <property type="entry name" value="Prot_kinase_dom"/>
</dbReference>
<keyword evidence="1" id="KW-0472">Membrane</keyword>
<sequence>MEFRERYQYNTKTDFIAKGGFSRVYKAYDKKLGLTVALKVYSLGLPGKYDLTTEIRHMILLSHPNICRYFDGEVLKTVTALGEEEILQIGVMEYLDGGTIKSYVKSHPEHLSRLLKDVLRGLTYLHQNGIVHRDLNPPNILIAHTASGPIAKITDFNISKVIDETAPLSTQILGKVEYMAPEQFAPEVYGINKKISFNLDLWSFGCVIYELLKGEPLFGSADQQLSTQQVVNNILTGISTERLNQLQEPFRSVVKRCIVRDARSRAQSAEELIEILDRDRDAKHITPNPPMIDPIQPKNNYGVWKFLVIALVLPLLIAFLVLMGSGSSQTDDTGNENYNNTTYDDQQAAITDTTVTINSTDTLEEWP</sequence>
<gene>
    <name evidence="3" type="ORF">OCK74_12040</name>
</gene>
<keyword evidence="1" id="KW-0812">Transmembrane</keyword>
<dbReference type="InterPro" id="IPR045269">
    <property type="entry name" value="Atg1-like"/>
</dbReference>
<keyword evidence="3" id="KW-0418">Kinase</keyword>
<dbReference type="Gene3D" id="1.10.510.10">
    <property type="entry name" value="Transferase(Phosphotransferase) domain 1"/>
    <property type="match status" value="1"/>
</dbReference>
<reference evidence="3" key="2">
    <citation type="submission" date="2023-04" db="EMBL/GenBank/DDBJ databases">
        <title>Paracnuella aquatica gen. nov., sp. nov., a member of the family Chitinophagaceae isolated from a hot spring.</title>
        <authorList>
            <person name="Wang C."/>
        </authorList>
    </citation>
    <scope>NUCLEOTIDE SEQUENCE</scope>
    <source>
        <strain evidence="3">LB-8</strain>
    </source>
</reference>
<dbReference type="GO" id="GO:0004674">
    <property type="term" value="F:protein serine/threonine kinase activity"/>
    <property type="evidence" value="ECO:0007669"/>
    <property type="project" value="UniProtKB-KW"/>
</dbReference>
<dbReference type="PROSITE" id="PS50011">
    <property type="entry name" value="PROTEIN_KINASE_DOM"/>
    <property type="match status" value="1"/>
</dbReference>
<keyword evidence="3" id="KW-0808">Transferase</keyword>